<dbReference type="Proteomes" id="UP001172386">
    <property type="component" value="Unassembled WGS sequence"/>
</dbReference>
<proteinExistence type="predicted"/>
<comment type="caution">
    <text evidence="1">The sequence shown here is derived from an EMBL/GenBank/DDBJ whole genome shotgun (WGS) entry which is preliminary data.</text>
</comment>
<organism evidence="1 2">
    <name type="scientific">Neophaeococcomyces mojaviensis</name>
    <dbReference type="NCBI Taxonomy" id="3383035"/>
    <lineage>
        <taxon>Eukaryota</taxon>
        <taxon>Fungi</taxon>
        <taxon>Dikarya</taxon>
        <taxon>Ascomycota</taxon>
        <taxon>Pezizomycotina</taxon>
        <taxon>Eurotiomycetes</taxon>
        <taxon>Chaetothyriomycetidae</taxon>
        <taxon>Chaetothyriales</taxon>
        <taxon>Chaetothyriales incertae sedis</taxon>
        <taxon>Neophaeococcomyces</taxon>
    </lineage>
</organism>
<name>A0ACC3A3B0_9EURO</name>
<protein>
    <submittedName>
        <fullName evidence="1">Uncharacterized protein</fullName>
    </submittedName>
</protein>
<evidence type="ECO:0000313" key="2">
    <source>
        <dbReference type="Proteomes" id="UP001172386"/>
    </source>
</evidence>
<sequence length="85" mass="9299">MIEVSELFQDLNKLVAEQDDNIIKIEQTGIRVVDNAEQANDKLTDATDIAVRTRSRKKLIVALALILVIVVVIAVAVPVSMSNAK</sequence>
<dbReference type="EMBL" id="JAPDRQ010000113">
    <property type="protein sequence ID" value="KAJ9654732.1"/>
    <property type="molecule type" value="Genomic_DNA"/>
</dbReference>
<accession>A0ACC3A3B0</accession>
<gene>
    <name evidence="1" type="ORF">H2198_006250</name>
</gene>
<evidence type="ECO:0000313" key="1">
    <source>
        <dbReference type="EMBL" id="KAJ9654732.1"/>
    </source>
</evidence>
<reference evidence="1" key="1">
    <citation type="submission" date="2022-10" db="EMBL/GenBank/DDBJ databases">
        <title>Culturing micro-colonial fungi from biological soil crusts in the Mojave desert and describing Neophaeococcomyces mojavensis, and introducing the new genera and species Taxawa tesnikishii.</title>
        <authorList>
            <person name="Kurbessoian T."/>
            <person name="Stajich J.E."/>
        </authorList>
    </citation>
    <scope>NUCLEOTIDE SEQUENCE</scope>
    <source>
        <strain evidence="1">JES_112</strain>
    </source>
</reference>
<keyword evidence="2" id="KW-1185">Reference proteome</keyword>